<keyword evidence="2" id="KW-0472">Membrane</keyword>
<feature type="transmembrane region" description="Helical" evidence="2">
    <location>
        <begin position="322"/>
        <end position="346"/>
    </location>
</feature>
<dbReference type="Proteomes" id="UP000436822">
    <property type="component" value="Unassembled WGS sequence"/>
</dbReference>
<evidence type="ECO:0000313" key="3">
    <source>
        <dbReference type="EMBL" id="GFE65630.1"/>
    </source>
</evidence>
<keyword evidence="2" id="KW-1133">Transmembrane helix</keyword>
<comment type="caution">
    <text evidence="3">The sequence shown here is derived from an EMBL/GenBank/DDBJ whole genome shotgun (WGS) entry which is preliminary data.</text>
</comment>
<evidence type="ECO:0008006" key="5">
    <source>
        <dbReference type="Google" id="ProtNLM"/>
    </source>
</evidence>
<gene>
    <name evidence="3" type="ORF">KIN_27040</name>
</gene>
<dbReference type="EMBL" id="BLJE01000002">
    <property type="protein sequence ID" value="GFE65630.1"/>
    <property type="molecule type" value="Genomic_DNA"/>
</dbReference>
<evidence type="ECO:0000256" key="1">
    <source>
        <dbReference type="SAM" id="MobiDB-lite"/>
    </source>
</evidence>
<dbReference type="AlphaFoldDB" id="A0A6N6JIH5"/>
<feature type="region of interest" description="Disordered" evidence="1">
    <location>
        <begin position="226"/>
        <end position="317"/>
    </location>
</feature>
<proteinExistence type="predicted"/>
<protein>
    <recommendedName>
        <fullName evidence="5">Type IV pilus biogenesis protein PilP</fullName>
    </recommendedName>
</protein>
<keyword evidence="2" id="KW-0812">Transmembrane</keyword>
<evidence type="ECO:0000256" key="2">
    <source>
        <dbReference type="SAM" id="Phobius"/>
    </source>
</evidence>
<dbReference type="RefSeq" id="WP_159807722.1">
    <property type="nucleotide sequence ID" value="NZ_BLJE01000002.1"/>
</dbReference>
<keyword evidence="4" id="KW-1185">Reference proteome</keyword>
<feature type="compositionally biased region" description="Low complexity" evidence="1">
    <location>
        <begin position="671"/>
        <end position="691"/>
    </location>
</feature>
<dbReference type="OrthoDB" id="7870459at2"/>
<feature type="region of interest" description="Disordered" evidence="1">
    <location>
        <begin position="364"/>
        <end position="394"/>
    </location>
</feature>
<feature type="region of interest" description="Disordered" evidence="1">
    <location>
        <begin position="495"/>
        <end position="553"/>
    </location>
</feature>
<accession>A0A6N6JIH5</accession>
<feature type="region of interest" description="Disordered" evidence="1">
    <location>
        <begin position="668"/>
        <end position="706"/>
    </location>
</feature>
<reference evidence="3 4" key="1">
    <citation type="submission" date="2019-12" db="EMBL/GenBank/DDBJ databases">
        <title>Litoreibacter badius sp. nov., a novel bacteriochlorophyll a-containing bacterium in the genus Litoreibacter.</title>
        <authorList>
            <person name="Kanamuro M."/>
            <person name="Takabe Y."/>
            <person name="Mori K."/>
            <person name="Takaichi S."/>
            <person name="Hanada S."/>
        </authorList>
    </citation>
    <scope>NUCLEOTIDE SEQUENCE [LARGE SCALE GENOMIC DNA]</scope>
    <source>
        <strain evidence="3 4">K6</strain>
    </source>
</reference>
<organism evidence="3 4">
    <name type="scientific">Litoreibacter roseus</name>
    <dbReference type="NCBI Taxonomy" id="2601869"/>
    <lineage>
        <taxon>Bacteria</taxon>
        <taxon>Pseudomonadati</taxon>
        <taxon>Pseudomonadota</taxon>
        <taxon>Alphaproteobacteria</taxon>
        <taxon>Rhodobacterales</taxon>
        <taxon>Roseobacteraceae</taxon>
        <taxon>Litoreibacter</taxon>
    </lineage>
</organism>
<feature type="compositionally biased region" description="Basic and acidic residues" evidence="1">
    <location>
        <begin position="291"/>
        <end position="312"/>
    </location>
</feature>
<name>A0A6N6JIH5_9RHOB</name>
<evidence type="ECO:0000313" key="4">
    <source>
        <dbReference type="Proteomes" id="UP000436822"/>
    </source>
</evidence>
<sequence length="784" mass="82664">MMPNFALNLNEDAIVLLHRDPNRPAEAQGWVEIGSVALDSDDLKDGLDKLRQMALDLEGPEFTTKLILPASQLLYATVKIDKDIEREVADALSERTPYSADELRYDISGQAPKVKVVAVARETLKEAEQFLSSYQLNPRGFAAIPDPKHFDGEPFLGPWSGTGGFDTDEDPVRIVENYADPITKPPEPPAPLVADRAVPAFASRRASRILATRDEISPETVAKAEAALTRKEPPLKPAEAEETQPVLLDPSAQVKAGKQVLPSTAAPAPIKGVAREPSIKAPPPTRPKAPVAEKRPASNETNERDSIAELAKKPKQPKGGAGLGLVLTILLLIALGLFAILSSFVLPEGSVARMFAGPDEIVTNDPPPPIIVQPEPETQADAAPSVPVENTESAATAPVAALPFPEEVTPAPAEEDVAVAVPDTESIESVEPESSAGDPVDTATQYAATGIWPQSPEMGRARVADTVSNIVPARFDPELPNTNAPDALEQIVPESEEEFRAPLPPPPAGTTYELSDDGLIVPTEEGIVTPDGVPVQAGKPPAAPDVRPTLEDAPSDVVDAIEAVTRRLPIQRPDILSEAAEPSQAQISNLGSIFPTGPNQNKPVRRPPEVAAFAQDRIAEIARQSDAQTSAIARALAEAASGPAVQTASATTLRPTARPRDIERMATRVRATPSDTAGSASTAAGRASGPAVPARSRAQPTGPIAPSVARAATDNNAIALGDVALVGVFGTPSSRRALVRMPNGRFKKVAVGDNIDGGRVAAIGETQLKYVRRGRTLTLEMPNS</sequence>